<evidence type="ECO:0000259" key="10">
    <source>
        <dbReference type="PROSITE" id="PS50004"/>
    </source>
</evidence>
<evidence type="ECO:0000256" key="9">
    <source>
        <dbReference type="SAM" id="Phobius"/>
    </source>
</evidence>
<dbReference type="GO" id="GO:0009911">
    <property type="term" value="P:positive regulation of flower development"/>
    <property type="evidence" value="ECO:0007669"/>
    <property type="project" value="EnsemblPlants"/>
</dbReference>
<keyword evidence="12" id="KW-1185">Reference proteome</keyword>
<comment type="caution">
    <text evidence="11">The sequence shown here is derived from an EMBL/GenBank/DDBJ whole genome shotgun (WGS) entry which is preliminary data.</text>
</comment>
<dbReference type="OrthoDB" id="67700at2759"/>
<dbReference type="PANTHER" id="PTHR31425:SF22">
    <property type="entry name" value="MULTIPLE C2 DOMAIN AND TRANSMEMBRANE REGION PROTEIN 6"/>
    <property type="match status" value="1"/>
</dbReference>
<accession>A0A2P6PET3</accession>
<evidence type="ECO:0000256" key="6">
    <source>
        <dbReference type="ARBA" id="ARBA00022989"/>
    </source>
</evidence>
<dbReference type="AlphaFoldDB" id="A0A2P6PET3"/>
<evidence type="ECO:0000313" key="12">
    <source>
        <dbReference type="Proteomes" id="UP000238479"/>
    </source>
</evidence>
<evidence type="ECO:0000256" key="1">
    <source>
        <dbReference type="ARBA" id="ARBA00004141"/>
    </source>
</evidence>
<sequence>MIKLIVEVHDAGDLMPKDSDGFASPFVEVDFDQQKQRTRTKPKDLNPQWNEHLVFNVTDPRDLPNKTIEVVVYNDRKAGHHKNFLGRVRISGVSVPLSESEATVQRYPLDKRGLFSNIKGDIALRIYAVQDSGSAPQSQQQEYGNVETGTASTSGVENPHIFSPPPLQEINGNTHRMMDEEAEHHHMAEKMMKKKKEQEVRTFHSIGTGGAAAASFSHAHPPSSGFGFETHHQKAPQVETRTDFARAGPGPGAATVMQMQGPPRQNPEYALVETSPPLAARLRYRPGGYTGDKTSSTYDLVEQMHYLYVSVVKARDLPTMDVTGSLDPYVEVKLGNYKGVTRHLDKNQNPVWNQIFAFSKERLQSNLVEVTVKDKDVLKDDHVGRVLFDLTDVPVRVPPDSPLAPQWYRLEDKHGVKVRGEIMLAVWIGTQADESFSDAWHSDAHDISHGNLASTRSKVYFSPKLYYLRVQVLEAQDLVPLDRSRAPDTYVKIQLGNQMRVSRPSQVRTINPIWNDELMLVASEPLTQEVLVVAVGDKIEPGKDDLLGMVYLPVRDLPQRLDHHKLPEPRWYNLQKPSLAGEQESEKKKEKFSSKIHLRLCLDAGYHVLDESTHFSSDLQPSSKHLRKANIGILELGILSAKNLLPMKGREGRTTDSYCVAKYGNKWIRTRTLLNTLNPRWNEQYTWEVYDPCTVITVGVFDNHHINGSHEDSRDQRIGKVRIRLSTLETDRIYTHYYPLLVLTPSGLKKHGELQLALRFSSTAWVNMVAQYGRPLLPKMHYINPIPVRYVDWLRHQAMQIVAARLSRAEPPLRREAVEYMLDVDYHMFSLRRSKANFYRIMSVLSGVTMVCRWFNDICTWRNPVTTCLVHVLFVILVCYPELILPTIFLYLFVIGLWNYRFRPRHPPHMDARISQAEFAHPDELDEEFDSFPTSRPSDIVRMRYDRLRSVAGRVQTVVGDLATQGERAQALLSWRDSRATAIFIIFSLIWAVFIYITPFQVVAVLIGLYMLRHPRFRSKMPSAPVNFFKRLPSKSDMML</sequence>
<dbReference type="InterPro" id="IPR047259">
    <property type="entry name" value="QUIRKY-like"/>
</dbReference>
<dbReference type="CDD" id="cd04019">
    <property type="entry name" value="C2C_MCTP_PRT_plant"/>
    <property type="match status" value="1"/>
</dbReference>
<comment type="similarity">
    <text evidence="2">Belongs to the MCTP family.</text>
</comment>
<dbReference type="CDD" id="cd08379">
    <property type="entry name" value="C2D_MCTP_PRT_plant"/>
    <property type="match status" value="1"/>
</dbReference>
<dbReference type="GO" id="GO:0048574">
    <property type="term" value="P:long-day photoperiodism, flowering"/>
    <property type="evidence" value="ECO:0007669"/>
    <property type="project" value="EnsemblPlants"/>
</dbReference>
<dbReference type="SUPFAM" id="SSF49562">
    <property type="entry name" value="C2 domain (Calcium/lipid-binding domain, CaLB)"/>
    <property type="match status" value="4"/>
</dbReference>
<dbReference type="InterPro" id="IPR047255">
    <property type="entry name" value="C2D_MCTP_PRT_plant"/>
</dbReference>
<organism evidence="11 12">
    <name type="scientific">Rosa chinensis</name>
    <name type="common">China rose</name>
    <dbReference type="NCBI Taxonomy" id="74649"/>
    <lineage>
        <taxon>Eukaryota</taxon>
        <taxon>Viridiplantae</taxon>
        <taxon>Streptophyta</taxon>
        <taxon>Embryophyta</taxon>
        <taxon>Tracheophyta</taxon>
        <taxon>Spermatophyta</taxon>
        <taxon>Magnoliopsida</taxon>
        <taxon>eudicotyledons</taxon>
        <taxon>Gunneridae</taxon>
        <taxon>Pentapetalae</taxon>
        <taxon>rosids</taxon>
        <taxon>fabids</taxon>
        <taxon>Rosales</taxon>
        <taxon>Rosaceae</taxon>
        <taxon>Rosoideae</taxon>
        <taxon>Rosoideae incertae sedis</taxon>
        <taxon>Rosa</taxon>
    </lineage>
</organism>
<dbReference type="Pfam" id="PF00168">
    <property type="entry name" value="C2"/>
    <property type="match status" value="4"/>
</dbReference>
<dbReference type="Gene3D" id="2.60.40.150">
    <property type="entry name" value="C2 domain"/>
    <property type="match status" value="4"/>
</dbReference>
<feature type="transmembrane region" description="Helical" evidence="9">
    <location>
        <begin position="982"/>
        <end position="1012"/>
    </location>
</feature>
<name>A0A2P6PET3_ROSCH</name>
<evidence type="ECO:0000256" key="3">
    <source>
        <dbReference type="ARBA" id="ARBA00022692"/>
    </source>
</evidence>
<dbReference type="GO" id="GO:0005829">
    <property type="term" value="C:cytosol"/>
    <property type="evidence" value="ECO:0007669"/>
    <property type="project" value="EnsemblPlants"/>
</dbReference>
<dbReference type="Pfam" id="PF08372">
    <property type="entry name" value="PRT_C"/>
    <property type="match status" value="1"/>
</dbReference>
<dbReference type="STRING" id="74649.A0A2P6PET3"/>
<dbReference type="InterPro" id="IPR047257">
    <property type="entry name" value="C2B_MCTP_PRT_plant"/>
</dbReference>
<reference evidence="11 12" key="1">
    <citation type="journal article" date="2018" name="Nat. Genet.">
        <title>The Rosa genome provides new insights in the design of modern roses.</title>
        <authorList>
            <person name="Bendahmane M."/>
        </authorList>
    </citation>
    <scope>NUCLEOTIDE SEQUENCE [LARGE SCALE GENOMIC DNA]</scope>
    <source>
        <strain evidence="12">cv. Old Blush</strain>
    </source>
</reference>
<dbReference type="InterPro" id="IPR047258">
    <property type="entry name" value="C2C_MCTP_PRT_plant"/>
</dbReference>
<feature type="region of interest" description="Disordered" evidence="8">
    <location>
        <begin position="148"/>
        <end position="170"/>
    </location>
</feature>
<feature type="domain" description="C2" evidence="10">
    <location>
        <begin position="615"/>
        <end position="738"/>
    </location>
</feature>
<keyword evidence="11" id="KW-0328">Glycosyltransferase</keyword>
<dbReference type="PROSITE" id="PS50004">
    <property type="entry name" value="C2"/>
    <property type="match status" value="4"/>
</dbReference>
<dbReference type="CDD" id="cd08378">
    <property type="entry name" value="C2B_MCTP_PRT_plant"/>
    <property type="match status" value="1"/>
</dbReference>
<feature type="domain" description="C2" evidence="10">
    <location>
        <begin position="446"/>
        <end position="572"/>
    </location>
</feature>
<evidence type="ECO:0000313" key="11">
    <source>
        <dbReference type="EMBL" id="PRQ20423.1"/>
    </source>
</evidence>
<proteinExistence type="inferred from homology"/>
<dbReference type="FunFam" id="2.60.40.150:FF:000090">
    <property type="entry name" value="C2 domain-containing protein"/>
    <property type="match status" value="1"/>
</dbReference>
<dbReference type="InterPro" id="IPR000008">
    <property type="entry name" value="C2_dom"/>
</dbReference>
<dbReference type="FunFam" id="2.60.40.150:FF:000128">
    <property type="entry name" value="C2 domain-containing protein"/>
    <property type="match status" value="1"/>
</dbReference>
<comment type="subcellular location">
    <subcellularLocation>
        <location evidence="1">Membrane</location>
        <topology evidence="1">Multi-pass membrane protein</topology>
    </subcellularLocation>
</comment>
<feature type="domain" description="C2" evidence="10">
    <location>
        <begin position="288"/>
        <end position="408"/>
    </location>
</feature>
<keyword evidence="5" id="KW-0106">Calcium</keyword>
<evidence type="ECO:0000256" key="7">
    <source>
        <dbReference type="ARBA" id="ARBA00023136"/>
    </source>
</evidence>
<evidence type="ECO:0000256" key="4">
    <source>
        <dbReference type="ARBA" id="ARBA00022737"/>
    </source>
</evidence>
<dbReference type="GO" id="GO:0009511">
    <property type="term" value="C:plasmodesmatal endoplasmic reticulum"/>
    <property type="evidence" value="ECO:0007669"/>
    <property type="project" value="EnsemblPlants"/>
</dbReference>
<keyword evidence="3 9" id="KW-0812">Transmembrane</keyword>
<dbReference type="Gramene" id="PRQ20423">
    <property type="protein sequence ID" value="PRQ20423"/>
    <property type="gene ID" value="RchiOBHm_Chr7g0228021"/>
</dbReference>
<dbReference type="EMBL" id="PDCK01000045">
    <property type="protein sequence ID" value="PRQ20423.1"/>
    <property type="molecule type" value="Genomic_DNA"/>
</dbReference>
<dbReference type="OMA" id="ASNVMQM"/>
<dbReference type="CDD" id="cd04022">
    <property type="entry name" value="C2A_MCTP_PRT_plant"/>
    <property type="match status" value="1"/>
</dbReference>
<dbReference type="SMART" id="SM00239">
    <property type="entry name" value="C2"/>
    <property type="match status" value="4"/>
</dbReference>
<dbReference type="InterPro" id="IPR013583">
    <property type="entry name" value="MCTP_C"/>
</dbReference>
<dbReference type="GO" id="GO:0016757">
    <property type="term" value="F:glycosyltransferase activity"/>
    <property type="evidence" value="ECO:0007669"/>
    <property type="project" value="UniProtKB-KW"/>
</dbReference>
<feature type="transmembrane region" description="Helical" evidence="9">
    <location>
        <begin position="868"/>
        <end position="898"/>
    </location>
</feature>
<feature type="domain" description="C2" evidence="10">
    <location>
        <begin position="1"/>
        <end position="111"/>
    </location>
</feature>
<gene>
    <name evidence="11" type="ORF">RchiOBHm_Chr7g0228021</name>
</gene>
<protein>
    <submittedName>
        <fullName evidence="11">Putative C2 domain, phosphoribosyltransferase</fullName>
    </submittedName>
</protein>
<dbReference type="Proteomes" id="UP000238479">
    <property type="component" value="Chromosome 7"/>
</dbReference>
<dbReference type="GO" id="GO:0009663">
    <property type="term" value="P:plasmodesma organization"/>
    <property type="evidence" value="ECO:0007669"/>
    <property type="project" value="EnsemblPlants"/>
</dbReference>
<evidence type="ECO:0000256" key="5">
    <source>
        <dbReference type="ARBA" id="ARBA00022837"/>
    </source>
</evidence>
<dbReference type="PANTHER" id="PTHR31425">
    <property type="entry name" value="PHOSPHORIBOSYLANTHRANILATE TRANSFERASE ISOFORM 1"/>
    <property type="match status" value="1"/>
</dbReference>
<keyword evidence="7 9" id="KW-0472">Membrane</keyword>
<evidence type="ECO:0000256" key="8">
    <source>
        <dbReference type="SAM" id="MobiDB-lite"/>
    </source>
</evidence>
<keyword evidence="11" id="KW-0808">Transferase</keyword>
<dbReference type="InterPro" id="IPR035892">
    <property type="entry name" value="C2_domain_sf"/>
</dbReference>
<keyword evidence="4" id="KW-0677">Repeat</keyword>
<evidence type="ECO:0000256" key="2">
    <source>
        <dbReference type="ARBA" id="ARBA00007923"/>
    </source>
</evidence>
<keyword evidence="6 9" id="KW-1133">Transmembrane helix</keyword>